<reference evidence="3" key="1">
    <citation type="journal article" date="2019" name="Int. J. Syst. Evol. Microbiol.">
        <title>The Global Catalogue of Microorganisms (GCM) 10K type strain sequencing project: providing services to taxonomists for standard genome sequencing and annotation.</title>
        <authorList>
            <consortium name="The Broad Institute Genomics Platform"/>
            <consortium name="The Broad Institute Genome Sequencing Center for Infectious Disease"/>
            <person name="Wu L."/>
            <person name="Ma J."/>
        </authorList>
    </citation>
    <scope>NUCLEOTIDE SEQUENCE [LARGE SCALE GENOMIC DNA]</scope>
    <source>
        <strain evidence="3">CCM 7044</strain>
    </source>
</reference>
<feature type="region of interest" description="Disordered" evidence="1">
    <location>
        <begin position="1"/>
        <end position="92"/>
    </location>
</feature>
<keyword evidence="3" id="KW-1185">Reference proteome</keyword>
<sequence>MNARLRKRLPILPTPGLDHPRFTRLRFMSEPAGGEPAPGAPAGGEPPAPAPAPTPPAPVPAPTPAPKPGQAFSSEYVTELREEAKANRLRAEKAEADAKAAAAERDTFKTDLQTTRTTQVLGDAIKAAGGNSVAELAIKGAGVLADVDLADKAAVEAAVKAFIDEHQELKAAPSAVRSSVQHTGGSGEGAQRPTSIAEALSRASDK</sequence>
<evidence type="ECO:0000313" key="3">
    <source>
        <dbReference type="Proteomes" id="UP001597479"/>
    </source>
</evidence>
<protein>
    <recommendedName>
        <fullName evidence="4">Scaffolding protein</fullName>
    </recommendedName>
</protein>
<feature type="compositionally biased region" description="Pro residues" evidence="1">
    <location>
        <begin position="44"/>
        <end position="67"/>
    </location>
</feature>
<feature type="region of interest" description="Disordered" evidence="1">
    <location>
        <begin position="171"/>
        <end position="206"/>
    </location>
</feature>
<feature type="compositionally biased region" description="Basic and acidic residues" evidence="1">
    <location>
        <begin position="78"/>
        <end position="92"/>
    </location>
</feature>
<evidence type="ECO:0008006" key="4">
    <source>
        <dbReference type="Google" id="ProtNLM"/>
    </source>
</evidence>
<accession>A0ABW5VNQ4</accession>
<proteinExistence type="predicted"/>
<organism evidence="2 3">
    <name type="scientific">Promicromonospora vindobonensis</name>
    <dbReference type="NCBI Taxonomy" id="195748"/>
    <lineage>
        <taxon>Bacteria</taxon>
        <taxon>Bacillati</taxon>
        <taxon>Actinomycetota</taxon>
        <taxon>Actinomycetes</taxon>
        <taxon>Micrococcales</taxon>
        <taxon>Promicromonosporaceae</taxon>
        <taxon>Promicromonospora</taxon>
    </lineage>
</organism>
<name>A0ABW5VNQ4_9MICO</name>
<comment type="caution">
    <text evidence="2">The sequence shown here is derived from an EMBL/GenBank/DDBJ whole genome shotgun (WGS) entry which is preliminary data.</text>
</comment>
<evidence type="ECO:0000313" key="2">
    <source>
        <dbReference type="EMBL" id="MFD2792577.1"/>
    </source>
</evidence>
<dbReference type="EMBL" id="JBHUOG010000001">
    <property type="protein sequence ID" value="MFD2792577.1"/>
    <property type="molecule type" value="Genomic_DNA"/>
</dbReference>
<gene>
    <name evidence="2" type="ORF">ACFS27_03350</name>
</gene>
<dbReference type="Proteomes" id="UP001597479">
    <property type="component" value="Unassembled WGS sequence"/>
</dbReference>
<evidence type="ECO:0000256" key="1">
    <source>
        <dbReference type="SAM" id="MobiDB-lite"/>
    </source>
</evidence>
<dbReference type="RefSeq" id="WP_377180333.1">
    <property type="nucleotide sequence ID" value="NZ_JBHUOG010000001.1"/>
</dbReference>